<sequence length="402" mass="41591">MYRRRRIAVFGGGGALLSVLLYVFGSLIAPVPATAAAVEPQKTLTKPAAQLVWPGYGSAVIAAPDYPGATAFDGSDASLPIASVTKAITALVVLDKKPLSGSEQGPEISFTQKDVDIWNQVVGEGGSWAPVKAGTSMTEKEALTAMLLPSANNYAISLANWAFGSTGAYVSAANDWLGKKGFSGTKITSPDGLDPGNVSTTKDLIGIGKLVLDSPALSSIVSKKTATLPGAGDQDNTNSLLGVEGVDGIKTGNTDEAGFCLLFSAEVPVGKAKVRVVGAVLGADSRDTLWANVKELLQSMRNGFHEVEAVKAGQVFGSYDTPWGSSSDLVATAGKTFVVWSDTPLRVHLETRALRSGARGDLLGRVTFTLGGKSETVELALARDVPGPGFGWRLAHPGGFGV</sequence>
<name>A0A1E2SM03_LEIXY</name>
<protein>
    <submittedName>
        <fullName evidence="2">D-alanyl-D-alanine endopeptidase</fullName>
    </submittedName>
</protein>
<evidence type="ECO:0000313" key="3">
    <source>
        <dbReference type="Proteomes" id="UP000094426"/>
    </source>
</evidence>
<dbReference type="EMBL" id="LNZG01000007">
    <property type="protein sequence ID" value="ODA90761.1"/>
    <property type="molecule type" value="Genomic_DNA"/>
</dbReference>
<dbReference type="Proteomes" id="UP000094426">
    <property type="component" value="Unassembled WGS sequence"/>
</dbReference>
<dbReference type="Pfam" id="PF00768">
    <property type="entry name" value="Peptidase_S11"/>
    <property type="match status" value="1"/>
</dbReference>
<evidence type="ECO:0000313" key="2">
    <source>
        <dbReference type="EMBL" id="ODA90761.1"/>
    </source>
</evidence>
<comment type="caution">
    <text evidence="2">The sequence shown here is derived from an EMBL/GenBank/DDBJ whole genome shotgun (WGS) entry which is preliminary data.</text>
</comment>
<accession>A0A1E2SM03</accession>
<proteinExistence type="predicted"/>
<dbReference type="AlphaFoldDB" id="A0A1E2SM03"/>
<gene>
    <name evidence="2" type="ORF">ATY41_08665</name>
</gene>
<feature type="domain" description="Peptidase S11 D-alanyl-D-alanine carboxypeptidase A N-terminal" evidence="1">
    <location>
        <begin position="75"/>
        <end position="284"/>
    </location>
</feature>
<dbReference type="InterPro" id="IPR001967">
    <property type="entry name" value="Peptidase_S11_N"/>
</dbReference>
<dbReference type="SUPFAM" id="SSF56601">
    <property type="entry name" value="beta-lactamase/transpeptidase-like"/>
    <property type="match status" value="1"/>
</dbReference>
<organism evidence="2 3">
    <name type="scientific">Leifsonia xyli subsp. xyli</name>
    <dbReference type="NCBI Taxonomy" id="59736"/>
    <lineage>
        <taxon>Bacteria</taxon>
        <taxon>Bacillati</taxon>
        <taxon>Actinomycetota</taxon>
        <taxon>Actinomycetes</taxon>
        <taxon>Micrococcales</taxon>
        <taxon>Microbacteriaceae</taxon>
        <taxon>Leifsonia</taxon>
    </lineage>
</organism>
<dbReference type="InterPro" id="IPR012338">
    <property type="entry name" value="Beta-lactam/transpept-like"/>
</dbReference>
<dbReference type="OrthoDB" id="5241551at2"/>
<evidence type="ECO:0000259" key="1">
    <source>
        <dbReference type="Pfam" id="PF00768"/>
    </source>
</evidence>
<reference evidence="2 3" key="1">
    <citation type="submission" date="2015-11" db="EMBL/GenBank/DDBJ databases">
        <authorList>
            <person name="Zhang Y."/>
            <person name="Guo Z."/>
        </authorList>
    </citation>
    <scope>NUCLEOTIDE SEQUENCE [LARGE SCALE GENOMIC DNA]</scope>
    <source>
        <strain evidence="3">gdw1</strain>
    </source>
</reference>
<dbReference type="Gene3D" id="3.40.710.10">
    <property type="entry name" value="DD-peptidase/beta-lactamase superfamily"/>
    <property type="match status" value="1"/>
</dbReference>
<dbReference type="GO" id="GO:0009002">
    <property type="term" value="F:serine-type D-Ala-D-Ala carboxypeptidase activity"/>
    <property type="evidence" value="ECO:0007669"/>
    <property type="project" value="InterPro"/>
</dbReference>
<dbReference type="GO" id="GO:0006508">
    <property type="term" value="P:proteolysis"/>
    <property type="evidence" value="ECO:0007669"/>
    <property type="project" value="InterPro"/>
</dbReference>